<keyword evidence="4" id="KW-1185">Reference proteome</keyword>
<reference evidence="3 4" key="1">
    <citation type="journal article" date="2014" name="Antonie Van Leeuwenhoek">
        <title>Hyphomonas beringensis sp. nov. and Hyphomonas chukchiensis sp. nov., isolated from surface seawater of the Bering Sea and Chukchi Sea.</title>
        <authorList>
            <person name="Li C."/>
            <person name="Lai Q."/>
            <person name="Li G."/>
            <person name="Dong C."/>
            <person name="Wang J."/>
            <person name="Liao Y."/>
            <person name="Shao Z."/>
        </authorList>
    </citation>
    <scope>NUCLEOTIDE SEQUENCE [LARGE SCALE GENOMIC DNA]</scope>
    <source>
        <strain evidence="3 4">PS728</strain>
    </source>
</reference>
<dbReference type="eggNOG" id="ENOG5032YK1">
    <property type="taxonomic scope" value="Bacteria"/>
</dbReference>
<comment type="caution">
    <text evidence="3">The sequence shown here is derived from an EMBL/GenBank/DDBJ whole genome shotgun (WGS) entry which is preliminary data.</text>
</comment>
<evidence type="ECO:0000259" key="2">
    <source>
        <dbReference type="Pfam" id="PF20349"/>
    </source>
</evidence>
<keyword evidence="1" id="KW-0472">Membrane</keyword>
<organism evidence="3 4">
    <name type="scientific">Hyphomonas polymorpha PS728</name>
    <dbReference type="NCBI Taxonomy" id="1280954"/>
    <lineage>
        <taxon>Bacteria</taxon>
        <taxon>Pseudomonadati</taxon>
        <taxon>Pseudomonadota</taxon>
        <taxon>Alphaproteobacteria</taxon>
        <taxon>Hyphomonadales</taxon>
        <taxon>Hyphomonadaceae</taxon>
        <taxon>Hyphomonas</taxon>
    </lineage>
</organism>
<sequence length="156" mass="16393">MAVTGWIEASWIAQALRGSGDVYMAVNAAHILGIGLLVGAIIPLDLRLLGLGRQYPLQVLAPFLSRCAALGLALALLTGAALWAVRPADYLGNAAFVWKMALLAAALIIVGLQHLSPGWRRVLSEGAASVPVRLMAAASLACWLAVLLTGRWIGFL</sequence>
<name>A0A062V5E5_9PROT</name>
<gene>
    <name evidence="3" type="ORF">HPO_16525</name>
</gene>
<feature type="domain" description="DUF6644" evidence="2">
    <location>
        <begin position="5"/>
        <end position="155"/>
    </location>
</feature>
<dbReference type="Proteomes" id="UP000027100">
    <property type="component" value="Unassembled WGS sequence"/>
</dbReference>
<evidence type="ECO:0000256" key="1">
    <source>
        <dbReference type="SAM" id="Phobius"/>
    </source>
</evidence>
<keyword evidence="1" id="KW-1133">Transmembrane helix</keyword>
<evidence type="ECO:0000313" key="3">
    <source>
        <dbReference type="EMBL" id="KCZ97196.1"/>
    </source>
</evidence>
<protein>
    <recommendedName>
        <fullName evidence="2">DUF6644 domain-containing protein</fullName>
    </recommendedName>
</protein>
<keyword evidence="1" id="KW-0812">Transmembrane</keyword>
<dbReference type="AlphaFoldDB" id="A0A062V5E5"/>
<dbReference type="STRING" id="1280954.HPO_16525"/>
<evidence type="ECO:0000313" key="4">
    <source>
        <dbReference type="Proteomes" id="UP000027100"/>
    </source>
</evidence>
<feature type="transmembrane region" description="Helical" evidence="1">
    <location>
        <begin position="90"/>
        <end position="112"/>
    </location>
</feature>
<dbReference type="RefSeq" id="WP_035601247.1">
    <property type="nucleotide sequence ID" value="NZ_ARYM01000024.1"/>
</dbReference>
<dbReference type="EMBL" id="ARYM01000024">
    <property type="protein sequence ID" value="KCZ97196.1"/>
    <property type="molecule type" value="Genomic_DNA"/>
</dbReference>
<feature type="transmembrane region" description="Helical" evidence="1">
    <location>
        <begin position="22"/>
        <end position="42"/>
    </location>
</feature>
<dbReference type="OrthoDB" id="118399at2"/>
<dbReference type="InterPro" id="IPR046586">
    <property type="entry name" value="DUF6644"/>
</dbReference>
<dbReference type="PATRIC" id="fig|1280954.3.peg.3337"/>
<accession>A0A062V5E5</accession>
<proteinExistence type="predicted"/>
<dbReference type="Pfam" id="PF20349">
    <property type="entry name" value="DUF6644"/>
    <property type="match status" value="1"/>
</dbReference>
<feature type="transmembrane region" description="Helical" evidence="1">
    <location>
        <begin position="132"/>
        <end position="153"/>
    </location>
</feature>
<feature type="transmembrane region" description="Helical" evidence="1">
    <location>
        <begin position="63"/>
        <end position="84"/>
    </location>
</feature>